<dbReference type="InterPro" id="IPR014729">
    <property type="entry name" value="Rossmann-like_a/b/a_fold"/>
</dbReference>
<proteinExistence type="inferred from homology"/>
<evidence type="ECO:0000256" key="2">
    <source>
        <dbReference type="SAM" id="Phobius"/>
    </source>
</evidence>
<keyword evidence="2" id="KW-1133">Transmembrane helix</keyword>
<dbReference type="Pfam" id="PF00582">
    <property type="entry name" value="Usp"/>
    <property type="match status" value="1"/>
</dbReference>
<dbReference type="EMBL" id="JBGEHV010000016">
    <property type="protein sequence ID" value="MEY8039971.1"/>
    <property type="molecule type" value="Genomic_DNA"/>
</dbReference>
<dbReference type="SUPFAM" id="SSF52402">
    <property type="entry name" value="Adenine nucleotide alpha hydrolases-like"/>
    <property type="match status" value="1"/>
</dbReference>
<organism evidence="4 5">
    <name type="scientific">Saccharopolyspora cebuensis</name>
    <dbReference type="NCBI Taxonomy" id="418759"/>
    <lineage>
        <taxon>Bacteria</taxon>
        <taxon>Bacillati</taxon>
        <taxon>Actinomycetota</taxon>
        <taxon>Actinomycetes</taxon>
        <taxon>Pseudonocardiales</taxon>
        <taxon>Pseudonocardiaceae</taxon>
        <taxon>Saccharopolyspora</taxon>
    </lineage>
</organism>
<dbReference type="RefSeq" id="WP_345363159.1">
    <property type="nucleotide sequence ID" value="NZ_BAABII010000009.1"/>
</dbReference>
<feature type="domain" description="UspA" evidence="3">
    <location>
        <begin position="8"/>
        <end position="142"/>
    </location>
</feature>
<comment type="similarity">
    <text evidence="1">Belongs to the universal stress protein A family.</text>
</comment>
<protein>
    <submittedName>
        <fullName evidence="4">Universal stress protein</fullName>
    </submittedName>
</protein>
<dbReference type="PANTHER" id="PTHR31964:SF113">
    <property type="entry name" value="USPA DOMAIN-CONTAINING PROTEIN"/>
    <property type="match status" value="1"/>
</dbReference>
<feature type="transmembrane region" description="Helical" evidence="2">
    <location>
        <begin position="25"/>
        <end position="43"/>
    </location>
</feature>
<dbReference type="CDD" id="cd00293">
    <property type="entry name" value="USP-like"/>
    <property type="match status" value="1"/>
</dbReference>
<gene>
    <name evidence="4" type="ORF">AB8O55_11240</name>
</gene>
<evidence type="ECO:0000256" key="1">
    <source>
        <dbReference type="ARBA" id="ARBA00008791"/>
    </source>
</evidence>
<comment type="caution">
    <text evidence="4">The sequence shown here is derived from an EMBL/GenBank/DDBJ whole genome shotgun (WGS) entry which is preliminary data.</text>
</comment>
<evidence type="ECO:0000313" key="4">
    <source>
        <dbReference type="EMBL" id="MEY8039971.1"/>
    </source>
</evidence>
<dbReference type="Gene3D" id="3.40.50.620">
    <property type="entry name" value="HUPs"/>
    <property type="match status" value="1"/>
</dbReference>
<accession>A0ABV4CJF6</accession>
<evidence type="ECO:0000259" key="3">
    <source>
        <dbReference type="Pfam" id="PF00582"/>
    </source>
</evidence>
<dbReference type="PANTHER" id="PTHR31964">
    <property type="entry name" value="ADENINE NUCLEOTIDE ALPHA HYDROLASES-LIKE SUPERFAMILY PROTEIN"/>
    <property type="match status" value="1"/>
</dbReference>
<keyword evidence="2" id="KW-0472">Membrane</keyword>
<evidence type="ECO:0000313" key="5">
    <source>
        <dbReference type="Proteomes" id="UP001564626"/>
    </source>
</evidence>
<dbReference type="InterPro" id="IPR006016">
    <property type="entry name" value="UspA"/>
</dbReference>
<dbReference type="InterPro" id="IPR006015">
    <property type="entry name" value="Universal_stress_UspA"/>
</dbReference>
<reference evidence="4 5" key="1">
    <citation type="submission" date="2024-08" db="EMBL/GenBank/DDBJ databases">
        <title>Genome mining of Saccharopolyspora cebuensis PGLac3 from Nigerian medicinal plant.</title>
        <authorList>
            <person name="Ezeobiora C.E."/>
            <person name="Igbokwe N.H."/>
            <person name="Amin D.H."/>
            <person name="Mendie U.E."/>
        </authorList>
    </citation>
    <scope>NUCLEOTIDE SEQUENCE [LARGE SCALE GENOMIC DNA]</scope>
    <source>
        <strain evidence="4 5">PGLac3</strain>
    </source>
</reference>
<dbReference type="Proteomes" id="UP001564626">
    <property type="component" value="Unassembled WGS sequence"/>
</dbReference>
<dbReference type="PRINTS" id="PR01438">
    <property type="entry name" value="UNVRSLSTRESS"/>
</dbReference>
<sequence length="146" mass="15370">MTNEHQYTVVVGVDGSPTSRMALRWGLWHAGLAGGALTAVMAWDMPLRYGWSGPGLDEFEDDAARALDEVVEKVGTVAGTVPVTKRIGQGHPAKVIIEVAGKVGADLVVVGNRGHGGFTEAMLGSTGQYTVHHAHCPVVVVRESTI</sequence>
<keyword evidence="2" id="KW-0812">Transmembrane</keyword>
<name>A0ABV4CJF6_9PSEU</name>
<keyword evidence="5" id="KW-1185">Reference proteome</keyword>